<dbReference type="Pfam" id="PF02572">
    <property type="entry name" value="CobA_CobO_BtuR"/>
    <property type="match status" value="1"/>
</dbReference>
<dbReference type="AlphaFoldDB" id="A0A1M5CHZ7"/>
<keyword evidence="11" id="KW-1185">Reference proteome</keyword>
<dbReference type="CDD" id="cd00561">
    <property type="entry name" value="CobA_ACA"/>
    <property type="match status" value="1"/>
</dbReference>
<dbReference type="EMBL" id="FQVB01000020">
    <property type="protein sequence ID" value="SHF54349.1"/>
    <property type="molecule type" value="Genomic_DNA"/>
</dbReference>
<keyword evidence="10" id="KW-0808">Transferase</keyword>
<evidence type="ECO:0000313" key="11">
    <source>
        <dbReference type="Proteomes" id="UP000184076"/>
    </source>
</evidence>
<proteinExistence type="inferred from homology"/>
<dbReference type="STRING" id="1121391.SAMN02745206_02211"/>
<dbReference type="GO" id="GO:0009236">
    <property type="term" value="P:cobalamin biosynthetic process"/>
    <property type="evidence" value="ECO:0007669"/>
    <property type="project" value="UniProtKB-UniPathway"/>
</dbReference>
<evidence type="ECO:0000256" key="2">
    <source>
        <dbReference type="ARBA" id="ARBA00007487"/>
    </source>
</evidence>
<evidence type="ECO:0000256" key="5">
    <source>
        <dbReference type="ARBA" id="ARBA00031529"/>
    </source>
</evidence>
<dbReference type="UniPathway" id="UPA00148">
    <property type="reaction ID" value="UER00233"/>
</dbReference>
<protein>
    <recommendedName>
        <fullName evidence="3">corrinoid adenosyltransferase</fullName>
        <ecNumber evidence="3">2.5.1.17</ecNumber>
    </recommendedName>
    <alternativeName>
        <fullName evidence="5">Cob(II)alamin adenosyltransferase</fullName>
    </alternativeName>
    <alternativeName>
        <fullName evidence="7">Cob(II)yrinic acid a,c-diamide adenosyltransferase</fullName>
    </alternativeName>
    <alternativeName>
        <fullName evidence="6">Cobinamide/cobalamin adenosyltransferase</fullName>
    </alternativeName>
</protein>
<evidence type="ECO:0000256" key="9">
    <source>
        <dbReference type="ARBA" id="ARBA00048692"/>
    </source>
</evidence>
<sequence length="181" mass="20057">MGAEIPRKTPKGLLIVFTGEGKGKTTAALGLALRAAGHGMRVLILQFIKGSRHYGELDAVRHLPTVTIEPLGTGFTWEKDDLEEDRRLARQGWVKAREALTTGKYDLIVLDELNYVLSYGLLDVEGVLADIRRRPAECHVVTTGRGAPAELLREADCVTEMLAVKHHYREQGIRAQKGIEF</sequence>
<dbReference type="OrthoDB" id="9810309at2"/>
<dbReference type="Proteomes" id="UP000184076">
    <property type="component" value="Unassembled WGS sequence"/>
</dbReference>
<dbReference type="PIRSF" id="PIRSF015617">
    <property type="entry name" value="Adensltrnsf_CobA"/>
    <property type="match status" value="1"/>
</dbReference>
<dbReference type="PANTHER" id="PTHR46638">
    <property type="entry name" value="CORRINOID ADENOSYLTRANSFERASE"/>
    <property type="match status" value="1"/>
</dbReference>
<dbReference type="Gene3D" id="3.40.50.300">
    <property type="entry name" value="P-loop containing nucleotide triphosphate hydrolases"/>
    <property type="match status" value="1"/>
</dbReference>
<comment type="pathway">
    <text evidence="1">Cofactor biosynthesis; adenosylcobalamin biosynthesis; adenosylcobalamin from cob(II)yrinate a,c-diamide: step 2/7.</text>
</comment>
<evidence type="ECO:0000256" key="7">
    <source>
        <dbReference type="ARBA" id="ARBA00033354"/>
    </source>
</evidence>
<dbReference type="InterPro" id="IPR027417">
    <property type="entry name" value="P-loop_NTPase"/>
</dbReference>
<comment type="catalytic activity">
    <reaction evidence="8">
        <text>2 cob(II)yrinate a,c diamide + reduced [electron-transfer flavoprotein] + 2 ATP = 2 adenosylcob(III)yrinate a,c-diamide + 2 triphosphate + oxidized [electron-transfer flavoprotein] + 3 H(+)</text>
        <dbReference type="Rhea" id="RHEA:11528"/>
        <dbReference type="Rhea" id="RHEA-COMP:10685"/>
        <dbReference type="Rhea" id="RHEA-COMP:10686"/>
        <dbReference type="ChEBI" id="CHEBI:15378"/>
        <dbReference type="ChEBI" id="CHEBI:18036"/>
        <dbReference type="ChEBI" id="CHEBI:30616"/>
        <dbReference type="ChEBI" id="CHEBI:57692"/>
        <dbReference type="ChEBI" id="CHEBI:58307"/>
        <dbReference type="ChEBI" id="CHEBI:58503"/>
        <dbReference type="ChEBI" id="CHEBI:58537"/>
        <dbReference type="EC" id="2.5.1.17"/>
    </reaction>
</comment>
<dbReference type="NCBIfam" id="NF004637">
    <property type="entry name" value="PRK05986.1"/>
    <property type="match status" value="1"/>
</dbReference>
<dbReference type="PANTHER" id="PTHR46638:SF1">
    <property type="entry name" value="CORRINOID ADENOSYLTRANSFERASE"/>
    <property type="match status" value="1"/>
</dbReference>
<organism evidence="10 11">
    <name type="scientific">Desulfacinum infernum DSM 9756</name>
    <dbReference type="NCBI Taxonomy" id="1121391"/>
    <lineage>
        <taxon>Bacteria</taxon>
        <taxon>Pseudomonadati</taxon>
        <taxon>Thermodesulfobacteriota</taxon>
        <taxon>Syntrophobacteria</taxon>
        <taxon>Syntrophobacterales</taxon>
        <taxon>Syntrophobacteraceae</taxon>
        <taxon>Desulfacinum</taxon>
    </lineage>
</organism>
<dbReference type="GO" id="GO:0005524">
    <property type="term" value="F:ATP binding"/>
    <property type="evidence" value="ECO:0007669"/>
    <property type="project" value="InterPro"/>
</dbReference>
<comment type="catalytic activity">
    <reaction evidence="9">
        <text>2 cob(II)alamin + reduced [electron-transfer flavoprotein] + 2 ATP = 2 adenosylcob(III)alamin + 2 triphosphate + oxidized [electron-transfer flavoprotein] + 3 H(+)</text>
        <dbReference type="Rhea" id="RHEA:28671"/>
        <dbReference type="Rhea" id="RHEA-COMP:10685"/>
        <dbReference type="Rhea" id="RHEA-COMP:10686"/>
        <dbReference type="ChEBI" id="CHEBI:15378"/>
        <dbReference type="ChEBI" id="CHEBI:16304"/>
        <dbReference type="ChEBI" id="CHEBI:18036"/>
        <dbReference type="ChEBI" id="CHEBI:18408"/>
        <dbReference type="ChEBI" id="CHEBI:30616"/>
        <dbReference type="ChEBI" id="CHEBI:57692"/>
        <dbReference type="ChEBI" id="CHEBI:58307"/>
        <dbReference type="EC" id="2.5.1.17"/>
    </reaction>
</comment>
<evidence type="ECO:0000313" key="10">
    <source>
        <dbReference type="EMBL" id="SHF54349.1"/>
    </source>
</evidence>
<evidence type="ECO:0000256" key="6">
    <source>
        <dbReference type="ARBA" id="ARBA00033334"/>
    </source>
</evidence>
<dbReference type="EC" id="2.5.1.17" evidence="3"/>
<dbReference type="GO" id="GO:0008817">
    <property type="term" value="F:corrinoid adenosyltransferase activity"/>
    <property type="evidence" value="ECO:0007669"/>
    <property type="project" value="UniProtKB-EC"/>
</dbReference>
<reference evidence="11" key="1">
    <citation type="submission" date="2016-11" db="EMBL/GenBank/DDBJ databases">
        <authorList>
            <person name="Varghese N."/>
            <person name="Submissions S."/>
        </authorList>
    </citation>
    <scope>NUCLEOTIDE SEQUENCE [LARGE SCALE GENOMIC DNA]</scope>
    <source>
        <strain evidence="11">DSM 9756</strain>
    </source>
</reference>
<evidence type="ECO:0000256" key="3">
    <source>
        <dbReference type="ARBA" id="ARBA00012454"/>
    </source>
</evidence>
<comment type="function">
    <text evidence="4">Required for both de novo synthesis of the corrin ring for the assimilation of exogenous corrinoids. Participates in the adenosylation of a variety of incomplete and complete corrinoids.</text>
</comment>
<dbReference type="RefSeq" id="WP_073039274.1">
    <property type="nucleotide sequence ID" value="NZ_FQVB01000020.1"/>
</dbReference>
<name>A0A1M5CHZ7_9BACT</name>
<dbReference type="InterPro" id="IPR003724">
    <property type="entry name" value="CblAdoTrfase_CobA"/>
</dbReference>
<dbReference type="NCBIfam" id="TIGR00708">
    <property type="entry name" value="cobA"/>
    <property type="match status" value="1"/>
</dbReference>
<comment type="similarity">
    <text evidence="2">Belongs to the Cob(I)alamin adenosyltransferase family.</text>
</comment>
<dbReference type="SUPFAM" id="SSF52540">
    <property type="entry name" value="P-loop containing nucleoside triphosphate hydrolases"/>
    <property type="match status" value="1"/>
</dbReference>
<evidence type="ECO:0000256" key="1">
    <source>
        <dbReference type="ARBA" id="ARBA00005121"/>
    </source>
</evidence>
<evidence type="ECO:0000256" key="8">
    <source>
        <dbReference type="ARBA" id="ARBA00048555"/>
    </source>
</evidence>
<gene>
    <name evidence="10" type="ORF">SAMN02745206_02211</name>
</gene>
<evidence type="ECO:0000256" key="4">
    <source>
        <dbReference type="ARBA" id="ARBA00024929"/>
    </source>
</evidence>
<accession>A0A1M5CHZ7</accession>